<proteinExistence type="predicted"/>
<sequence length="890" mass="93439">MGIRGIRAEIAPEQDLAAEPEGEPVAWAGWVEDEAEDAPVRTPLDIAAAAVAIVLALGWLVIVIYAARVSLRTSGDRLVDLFLLLPAATAPLALIGIVWLLAQRTSRREARRFARTAAAMRIEAAGMEAVLARIGGAIDENRRLLADQADQLLALGEEAAARLAHVRGGMAEQSTQIGRQTQALDRAATTARSEMDALLADLPRAEAQTHALAERLRDGGTAANQQAGALTEAISTLTTRAREADETVNGAAQRLASNLAGMERQGTATARLLTEAAGTLRGQVDDAMSATATALAAARESIDAQGSATMALIDQSRSALERTGSEAAAAFGERLDGAAARLDALGQRLVEQDSASRALVAKLEQGLAAVEERLASLDETGRERTATLDDAVATLRTQAERATLALNAGAGAAGELTGQAEALRQVIDGIGREIDSLPPSFDAADAAAQRSRASVAATGPEVARLEAAARAAAERLTLVQARFAEQQAAADRLGESVAARIAEIEAHGRVLEEIETRFASFGDAGAERTADLAEAIVALSGHAQAISQTFGSSVTAADTLAARTASLGDTIARVGTQADRARETVTAALPEAQSLERAVERAIDRIGGVDAAAAERRAEILAATDAAEARLGQLTGELDRMHAAVARIGTEANAVAESATPRLVEALLRVRETANVAANAARDAMAGIVPAAAQALGDAAGAALEASVSERVEAQMQAVGQAAERAVAAAHQATDRLMRQMLTITDTTTAIEARIEEAQTQIAEREEDSFARRTALLIESLNSTAIDVAKVFATDVADNAWAAYLRGDRGVFTRRAVRLLDAAETREIARYYEERADFREQVNRYIHDFEAMLRRVLAGRDGAPMSVTLLSSDMGKLYVALAQAIERLRA</sequence>
<feature type="transmembrane region" description="Helical" evidence="1">
    <location>
        <begin position="46"/>
        <end position="66"/>
    </location>
</feature>
<dbReference type="RefSeq" id="WP_093311400.1">
    <property type="nucleotide sequence ID" value="NZ_FOZG01000001.1"/>
</dbReference>
<organism evidence="2 3">
    <name type="scientific">Sphingomonas jatrophae</name>
    <dbReference type="NCBI Taxonomy" id="1166337"/>
    <lineage>
        <taxon>Bacteria</taxon>
        <taxon>Pseudomonadati</taxon>
        <taxon>Pseudomonadota</taxon>
        <taxon>Alphaproteobacteria</taxon>
        <taxon>Sphingomonadales</taxon>
        <taxon>Sphingomonadaceae</taxon>
        <taxon>Sphingomonas</taxon>
    </lineage>
</organism>
<dbReference type="Proteomes" id="UP000198824">
    <property type="component" value="Unassembled WGS sequence"/>
</dbReference>
<feature type="transmembrane region" description="Helical" evidence="1">
    <location>
        <begin position="78"/>
        <end position="102"/>
    </location>
</feature>
<evidence type="ECO:0000313" key="3">
    <source>
        <dbReference type="Proteomes" id="UP000198824"/>
    </source>
</evidence>
<gene>
    <name evidence="2" type="ORF">SAMN05192580_0927</name>
</gene>
<protein>
    <recommendedName>
        <fullName evidence="4">ATPase</fullName>
    </recommendedName>
</protein>
<keyword evidence="3" id="KW-1185">Reference proteome</keyword>
<evidence type="ECO:0008006" key="4">
    <source>
        <dbReference type="Google" id="ProtNLM"/>
    </source>
</evidence>
<name>A0A1I6JV97_9SPHN</name>
<dbReference type="STRING" id="1166337.SAMN05192580_0927"/>
<keyword evidence="1" id="KW-0812">Transmembrane</keyword>
<keyword evidence="1" id="KW-1133">Transmembrane helix</keyword>
<reference evidence="2 3" key="1">
    <citation type="submission" date="2016-10" db="EMBL/GenBank/DDBJ databases">
        <authorList>
            <person name="de Groot N.N."/>
        </authorList>
    </citation>
    <scope>NUCLEOTIDE SEQUENCE [LARGE SCALE GENOMIC DNA]</scope>
    <source>
        <strain evidence="2 3">S5-249</strain>
    </source>
</reference>
<dbReference type="OrthoDB" id="9777715at2"/>
<keyword evidence="1" id="KW-0472">Membrane</keyword>
<dbReference type="EMBL" id="FOZG01000001">
    <property type="protein sequence ID" value="SFR82841.1"/>
    <property type="molecule type" value="Genomic_DNA"/>
</dbReference>
<dbReference type="AlphaFoldDB" id="A0A1I6JV97"/>
<accession>A0A1I6JV97</accession>
<evidence type="ECO:0000313" key="2">
    <source>
        <dbReference type="EMBL" id="SFR82841.1"/>
    </source>
</evidence>
<evidence type="ECO:0000256" key="1">
    <source>
        <dbReference type="SAM" id="Phobius"/>
    </source>
</evidence>